<feature type="compositionally biased region" description="Polar residues" evidence="1">
    <location>
        <begin position="160"/>
        <end position="179"/>
    </location>
</feature>
<organism evidence="2 3">
    <name type="scientific">Toxoplasma gondii TgCatPRC2</name>
    <dbReference type="NCBI Taxonomy" id="1130821"/>
    <lineage>
        <taxon>Eukaryota</taxon>
        <taxon>Sar</taxon>
        <taxon>Alveolata</taxon>
        <taxon>Apicomplexa</taxon>
        <taxon>Conoidasida</taxon>
        <taxon>Coccidia</taxon>
        <taxon>Eucoccidiorida</taxon>
        <taxon>Eimeriorina</taxon>
        <taxon>Sarcocystidae</taxon>
        <taxon>Toxoplasma</taxon>
    </lineage>
</organism>
<gene>
    <name evidence="2" type="ORF">TGPRC2_254220B</name>
</gene>
<feature type="non-terminal residue" evidence="2">
    <location>
        <position position="1"/>
    </location>
</feature>
<sequence length="282" mass="28476">PPPPPPPSEVASGVQQDVSASHASAAAASHKPFERPAAFLGCPATPSSSASAQHSSGNAAHASSFSGFPAGSAPPSIVVLPSPPGASQPAATRPAPQNASYVSPASSFPSSSFPSSFLASGSSASYAPEEPRRSGGVAMLRPAPRPQDERQSRHEDFSFLSASGQSEGPTPSSAFSSHSAEPAHGTYGSNAYPPSSYASFSASRGYAVQSPYPPGSAGEADRLCNRGGFGDSGVEADRRDAKAEAGAAAVAHLNRLSHPPAVQGAPPHRAQAAAKVKRQRQF</sequence>
<feature type="compositionally biased region" description="Low complexity" evidence="1">
    <location>
        <begin position="187"/>
        <end position="207"/>
    </location>
</feature>
<proteinExistence type="predicted"/>
<feature type="compositionally biased region" description="Low complexity" evidence="1">
    <location>
        <begin position="103"/>
        <end position="125"/>
    </location>
</feature>
<feature type="region of interest" description="Disordered" evidence="1">
    <location>
        <begin position="1"/>
        <end position="282"/>
    </location>
</feature>
<reference evidence="3" key="1">
    <citation type="submission" date="2016-03" db="EMBL/GenBank/DDBJ databases">
        <authorList>
            <person name="Sibley D."/>
            <person name="Venepally P."/>
            <person name="Karamycheva S."/>
            <person name="Hadjithomas M."/>
            <person name="Khan A."/>
            <person name="Brunk B."/>
            <person name="Roos D."/>
            <person name="Caler E."/>
            <person name="Lorenzi H."/>
        </authorList>
    </citation>
    <scope>NUCLEOTIDE SEQUENCE [LARGE SCALE GENOMIC DNA]</scope>
    <source>
        <strain evidence="3">TgCatPRC2</strain>
    </source>
</reference>
<evidence type="ECO:0000313" key="2">
    <source>
        <dbReference type="EMBL" id="KYK67393.1"/>
    </source>
</evidence>
<feature type="compositionally biased region" description="Basic and acidic residues" evidence="1">
    <location>
        <begin position="146"/>
        <end position="157"/>
    </location>
</feature>
<feature type="compositionally biased region" description="Low complexity" evidence="1">
    <location>
        <begin position="19"/>
        <end position="30"/>
    </location>
</feature>
<feature type="compositionally biased region" description="Low complexity" evidence="1">
    <location>
        <begin position="47"/>
        <end position="76"/>
    </location>
</feature>
<protein>
    <submittedName>
        <fullName evidence="2">Uncharacterized protein</fullName>
    </submittedName>
</protein>
<dbReference type="AlphaFoldDB" id="A0A151HDF2"/>
<evidence type="ECO:0000313" key="3">
    <source>
        <dbReference type="Proteomes" id="UP000075225"/>
    </source>
</evidence>
<dbReference type="EMBL" id="AHZP02001408">
    <property type="protein sequence ID" value="KYK67393.1"/>
    <property type="molecule type" value="Genomic_DNA"/>
</dbReference>
<evidence type="ECO:0000256" key="1">
    <source>
        <dbReference type="SAM" id="MobiDB-lite"/>
    </source>
</evidence>
<dbReference type="VEuPathDB" id="ToxoDB:TGPRC2_254220B"/>
<dbReference type="Proteomes" id="UP000075225">
    <property type="component" value="Unassembled WGS sequence"/>
</dbReference>
<accession>A0A151HDF2</accession>
<name>A0A151HDF2_TOXGO</name>
<comment type="caution">
    <text evidence="2">The sequence shown here is derived from an EMBL/GenBank/DDBJ whole genome shotgun (WGS) entry which is preliminary data.</text>
</comment>